<dbReference type="CDD" id="cd03801">
    <property type="entry name" value="GT4_PimA-like"/>
    <property type="match status" value="1"/>
</dbReference>
<evidence type="ECO:0000259" key="3">
    <source>
        <dbReference type="Pfam" id="PF13439"/>
    </source>
</evidence>
<dbReference type="GO" id="GO:1901137">
    <property type="term" value="P:carbohydrate derivative biosynthetic process"/>
    <property type="evidence" value="ECO:0007669"/>
    <property type="project" value="UniProtKB-ARBA"/>
</dbReference>
<dbReference type="PANTHER" id="PTHR45947">
    <property type="entry name" value="SULFOQUINOVOSYL TRANSFERASE SQD2"/>
    <property type="match status" value="1"/>
</dbReference>
<dbReference type="OrthoDB" id="5240531at2"/>
<keyword evidence="2 4" id="KW-0808">Transferase</keyword>
<keyword evidence="5" id="KW-1185">Reference proteome</keyword>
<gene>
    <name evidence="4" type="ORF">DEF24_08255</name>
</gene>
<dbReference type="RefSeq" id="WP_114398143.1">
    <property type="nucleotide sequence ID" value="NZ_QEIM01000060.1"/>
</dbReference>
<dbReference type="AlphaFoldDB" id="A0A368T7K7"/>
<comment type="caution">
    <text evidence="4">The sequence shown here is derived from an EMBL/GenBank/DDBJ whole genome shotgun (WGS) entry which is preliminary data.</text>
</comment>
<evidence type="ECO:0000256" key="2">
    <source>
        <dbReference type="ARBA" id="ARBA00022679"/>
    </source>
</evidence>
<proteinExistence type="predicted"/>
<keyword evidence="1 4" id="KW-0328">Glycosyltransferase</keyword>
<dbReference type="GO" id="GO:0016758">
    <property type="term" value="F:hexosyltransferase activity"/>
    <property type="evidence" value="ECO:0007669"/>
    <property type="project" value="TreeGrafter"/>
</dbReference>
<dbReference type="Pfam" id="PF13692">
    <property type="entry name" value="Glyco_trans_1_4"/>
    <property type="match status" value="1"/>
</dbReference>
<dbReference type="EMBL" id="QEIN01000049">
    <property type="protein sequence ID" value="RCV60008.1"/>
    <property type="molecule type" value="Genomic_DNA"/>
</dbReference>
<evidence type="ECO:0000313" key="5">
    <source>
        <dbReference type="Proteomes" id="UP000253318"/>
    </source>
</evidence>
<organism evidence="4 5">
    <name type="scientific">Marinitenerispora sediminis</name>
    <dbReference type="NCBI Taxonomy" id="1931232"/>
    <lineage>
        <taxon>Bacteria</taxon>
        <taxon>Bacillati</taxon>
        <taxon>Actinomycetota</taxon>
        <taxon>Actinomycetes</taxon>
        <taxon>Streptosporangiales</taxon>
        <taxon>Nocardiopsidaceae</taxon>
        <taxon>Marinitenerispora</taxon>
    </lineage>
</organism>
<dbReference type="Pfam" id="PF13439">
    <property type="entry name" value="Glyco_transf_4"/>
    <property type="match status" value="1"/>
</dbReference>
<feature type="domain" description="Glycosyltransferase subfamily 4-like N-terminal" evidence="3">
    <location>
        <begin position="14"/>
        <end position="172"/>
    </location>
</feature>
<dbReference type="Proteomes" id="UP000253318">
    <property type="component" value="Unassembled WGS sequence"/>
</dbReference>
<dbReference type="InterPro" id="IPR028098">
    <property type="entry name" value="Glyco_trans_4-like_N"/>
</dbReference>
<protein>
    <submittedName>
        <fullName evidence="4">Alpha-(1-2)-phosphatidylinositol mannosyltransferase</fullName>
    </submittedName>
</protein>
<dbReference type="Gene3D" id="3.40.50.2000">
    <property type="entry name" value="Glycogen Phosphorylase B"/>
    <property type="match status" value="2"/>
</dbReference>
<sequence>MRVGLVCPYTWEVPGGVQQHVGDLAEALMGMGHHVSVLTPCEPGTELPAHIVSAGGAVPVPYNGSVARLAFGFRAAARVRRWIRDGRFDVLHVHEPAAPSLSLLACWVADGPIVATFHTSNPRSRAMSVSAAALRTALERINGRIAVSDAARRTLVEHLGGDAVLIPNGVAVRRFERADPLEGWPGAGGAIGFLGRMDEPRKGLPVLLRAFNQLGRERPGLRLLLAGPGDPREALGRVDPELRHRVALLGRVDDADKARVYHSVDLFCAPNTGGESFGIVLTEAMSAGAAILASDIPAFRHVLRDGAAGALFEAGDPAALARAAGEVLDDPRRRRELSAAARAAVRGYDWRTVAADVVRVYETVMPAGTAHARPVTVGRADPQ</sequence>
<dbReference type="PANTHER" id="PTHR45947:SF3">
    <property type="entry name" value="SULFOQUINOVOSYL TRANSFERASE SQD2"/>
    <property type="match status" value="1"/>
</dbReference>
<accession>A0A368T7K7</accession>
<dbReference type="InterPro" id="IPR050194">
    <property type="entry name" value="Glycosyltransferase_grp1"/>
</dbReference>
<dbReference type="SUPFAM" id="SSF53756">
    <property type="entry name" value="UDP-Glycosyltransferase/glycogen phosphorylase"/>
    <property type="match status" value="1"/>
</dbReference>
<evidence type="ECO:0000313" key="4">
    <source>
        <dbReference type="EMBL" id="RCV60008.1"/>
    </source>
</evidence>
<evidence type="ECO:0000256" key="1">
    <source>
        <dbReference type="ARBA" id="ARBA00022676"/>
    </source>
</evidence>
<reference evidence="4 5" key="1">
    <citation type="submission" date="2018-04" db="EMBL/GenBank/DDBJ databases">
        <title>Novel actinobacteria from marine sediment.</title>
        <authorList>
            <person name="Ng Z.Y."/>
            <person name="Tan G.Y.A."/>
        </authorList>
    </citation>
    <scope>NUCLEOTIDE SEQUENCE [LARGE SCALE GENOMIC DNA]</scope>
    <source>
        <strain evidence="4 5">TPS81</strain>
    </source>
</reference>
<name>A0A368T7K7_9ACTN</name>